<evidence type="ECO:0000256" key="5">
    <source>
        <dbReference type="ARBA" id="ARBA00023136"/>
    </source>
</evidence>
<dbReference type="PANTHER" id="PTHR14948">
    <property type="entry name" value="NG5"/>
    <property type="match status" value="1"/>
</dbReference>
<keyword evidence="5 7" id="KW-0472">Membrane</keyword>
<keyword evidence="9" id="KW-1185">Reference proteome</keyword>
<evidence type="ECO:0000256" key="7">
    <source>
        <dbReference type="SAM" id="Phobius"/>
    </source>
</evidence>
<evidence type="ECO:0000256" key="6">
    <source>
        <dbReference type="SAM" id="MobiDB-lite"/>
    </source>
</evidence>
<dbReference type="PANTHER" id="PTHR14948:SF1">
    <property type="entry name" value="TRAFFICKING REGULATOR OF GLUT4 1"/>
    <property type="match status" value="1"/>
</dbReference>
<feature type="transmembrane region" description="Helical" evidence="7">
    <location>
        <begin position="152"/>
        <end position="177"/>
    </location>
</feature>
<feature type="region of interest" description="Disordered" evidence="6">
    <location>
        <begin position="33"/>
        <end position="52"/>
    </location>
</feature>
<dbReference type="Ensembl" id="ENSHBUT00000009912.1">
    <property type="protein sequence ID" value="ENSHBUP00000023901.1"/>
    <property type="gene ID" value="ENSHBUG00000004963.1"/>
</dbReference>
<dbReference type="InterPro" id="IPR051423">
    <property type="entry name" value="CD225/Dispanin"/>
</dbReference>
<evidence type="ECO:0000256" key="3">
    <source>
        <dbReference type="ARBA" id="ARBA00022692"/>
    </source>
</evidence>
<proteinExistence type="inferred from homology"/>
<evidence type="ECO:0000256" key="2">
    <source>
        <dbReference type="ARBA" id="ARBA00006843"/>
    </source>
</evidence>
<accession>A0A3Q2WEX4</accession>
<comment type="subcellular location">
    <subcellularLocation>
        <location evidence="1">Membrane</location>
    </subcellularLocation>
</comment>
<dbReference type="AlphaFoldDB" id="A0A3Q2WEX4"/>
<dbReference type="Pfam" id="PF04505">
    <property type="entry name" value="CD225"/>
    <property type="match status" value="1"/>
</dbReference>
<keyword evidence="3 7" id="KW-0812">Transmembrane</keyword>
<evidence type="ECO:0000313" key="9">
    <source>
        <dbReference type="Proteomes" id="UP000264840"/>
    </source>
</evidence>
<reference evidence="8" key="2">
    <citation type="submission" date="2025-09" db="UniProtKB">
        <authorList>
            <consortium name="Ensembl"/>
        </authorList>
    </citation>
    <scope>IDENTIFICATION</scope>
</reference>
<dbReference type="Proteomes" id="UP000264840">
    <property type="component" value="Unplaced"/>
</dbReference>
<reference evidence="8" key="1">
    <citation type="submission" date="2025-08" db="UniProtKB">
        <authorList>
            <consortium name="Ensembl"/>
        </authorList>
    </citation>
    <scope>IDENTIFICATION</scope>
</reference>
<evidence type="ECO:0000256" key="1">
    <source>
        <dbReference type="ARBA" id="ARBA00004370"/>
    </source>
</evidence>
<dbReference type="STRING" id="8153.ENSHBUP00000023901"/>
<keyword evidence="4 7" id="KW-1133">Transmembrane helix</keyword>
<evidence type="ECO:0000313" key="8">
    <source>
        <dbReference type="Ensembl" id="ENSHBUP00000023901.1"/>
    </source>
</evidence>
<dbReference type="GO" id="GO:0016020">
    <property type="term" value="C:membrane"/>
    <property type="evidence" value="ECO:0007669"/>
    <property type="project" value="UniProtKB-SubCell"/>
</dbReference>
<comment type="similarity">
    <text evidence="2">Belongs to the CD225/Dispanin family.</text>
</comment>
<protein>
    <submittedName>
        <fullName evidence="8">Trafficking regulator of GLUT4 (SLC2A4) 1b</fullName>
    </submittedName>
</protein>
<dbReference type="GeneTree" id="ENSGT00940000160337"/>
<sequence>MAINTDAAFGKSALGEREVSIPTGFQDTEKLLSTATTEPTGQSNIKPSDSFSLNIRGSVRSLDADQNGHRSPLKSGSVGQLAPPRSSSRLFLGQLPSQVPPGTDPPSYLWLAVLSCFCPGWPLNICALWYANVSRTVLQTGDAEGARKYGRLSMLLSALAMVLGVAVIIFVAVTIGMRGRNGTNTQKSQCNSVYINFFLCLFCSQRCSNEKWDERSLLLRHLKFSHEEGCQFDDEKAQTRRRDSQV</sequence>
<name>A0A3Q2WEX4_HAPBU</name>
<dbReference type="InterPro" id="IPR007593">
    <property type="entry name" value="CD225/Dispanin_fam"/>
</dbReference>
<evidence type="ECO:0000256" key="4">
    <source>
        <dbReference type="ARBA" id="ARBA00022989"/>
    </source>
</evidence>
<organism evidence="8 9">
    <name type="scientific">Haplochromis burtoni</name>
    <name type="common">Burton's mouthbrooder</name>
    <name type="synonym">Chromis burtoni</name>
    <dbReference type="NCBI Taxonomy" id="8153"/>
    <lineage>
        <taxon>Eukaryota</taxon>
        <taxon>Metazoa</taxon>
        <taxon>Chordata</taxon>
        <taxon>Craniata</taxon>
        <taxon>Vertebrata</taxon>
        <taxon>Euteleostomi</taxon>
        <taxon>Actinopterygii</taxon>
        <taxon>Neopterygii</taxon>
        <taxon>Teleostei</taxon>
        <taxon>Neoteleostei</taxon>
        <taxon>Acanthomorphata</taxon>
        <taxon>Ovalentaria</taxon>
        <taxon>Cichlomorphae</taxon>
        <taxon>Cichliformes</taxon>
        <taxon>Cichlidae</taxon>
        <taxon>African cichlids</taxon>
        <taxon>Pseudocrenilabrinae</taxon>
        <taxon>Haplochromini</taxon>
        <taxon>Haplochromis</taxon>
    </lineage>
</organism>
<feature type="region of interest" description="Disordered" evidence="6">
    <location>
        <begin position="62"/>
        <end position="85"/>
    </location>
</feature>
<feature type="transmembrane region" description="Helical" evidence="7">
    <location>
        <begin position="108"/>
        <end position="131"/>
    </location>
</feature>